<dbReference type="InterPro" id="IPR003961">
    <property type="entry name" value="FN3_dom"/>
</dbReference>
<dbReference type="SMART" id="SM00060">
    <property type="entry name" value="FN3"/>
    <property type="match status" value="1"/>
</dbReference>
<protein>
    <submittedName>
        <fullName evidence="4">Fibronectin type III domain-containing protein</fullName>
    </submittedName>
</protein>
<keyword evidence="2" id="KW-0472">Membrane</keyword>
<evidence type="ECO:0000313" key="4">
    <source>
        <dbReference type="EMBL" id="SMF55180.1"/>
    </source>
</evidence>
<dbReference type="CDD" id="cd00063">
    <property type="entry name" value="FN3"/>
    <property type="match status" value="1"/>
</dbReference>
<accession>A0A1Y6CIY7</accession>
<feature type="domain" description="Fibronectin type-III" evidence="3">
    <location>
        <begin position="97"/>
        <end position="188"/>
    </location>
</feature>
<dbReference type="Proteomes" id="UP000192907">
    <property type="component" value="Unassembled WGS sequence"/>
</dbReference>
<keyword evidence="2" id="KW-1133">Transmembrane helix</keyword>
<dbReference type="STRING" id="1513793.SAMN06296036_11787"/>
<feature type="region of interest" description="Disordered" evidence="1">
    <location>
        <begin position="36"/>
        <end position="71"/>
    </location>
</feature>
<reference evidence="5" key="1">
    <citation type="submission" date="2017-04" db="EMBL/GenBank/DDBJ databases">
        <authorList>
            <person name="Varghese N."/>
            <person name="Submissions S."/>
        </authorList>
    </citation>
    <scope>NUCLEOTIDE SEQUENCE [LARGE SCALE GENOMIC DNA]</scope>
    <source>
        <strain evidence="5">RKEM611</strain>
    </source>
</reference>
<dbReference type="InterPro" id="IPR036116">
    <property type="entry name" value="FN3_sf"/>
</dbReference>
<sequence>MIPIETLHNPGEIVLNLITTVFLCCMTLVVASCSKKSGDSVDETPTTTVADTNDIEENQTGAQGEPASKANITPEEIAALEDMMSDTSSDVESDVDFPGLSAIDVVSGVSLEIHWDQVADVSRYIIIQSTDGQDSVIDVAESNQSSYVVTGLSPNTSYSFKVRILDTSGRIDSNNVVVTATTATFYPPTIISASISPGVHRMTSSQDQIIITLNFDYDITINDSPRIPITIGDRTVYALYNAGDGTDTITFAYDVESDDMDVDGISVGSIDLTSGSLDGPGGSLSSGSLSIDGSASLVVPNSTRLWLDAMQSNSLDLTGTSVNTWNDRSLNSYSVSAASGEEPFFLSDDGDGRPGIDFSLGSKYLRGSAVISGSVARHVFIVARPYSLGSGTTNCAFALSGNESTNGTGYGIFMESPGGSNGLALRVSGNRVMNHEMDTSKPSVLSLSSAANSDVLDASFHVNGEAITSEQSSSSASLSTETLSGVILGGFSVKSATPNNAYDYNGIIYEALVFEDVLSSSERQHVEQYLSDKWSI</sequence>
<dbReference type="OrthoDB" id="6091599at2"/>
<dbReference type="Pfam" id="PF00041">
    <property type="entry name" value="fn3"/>
    <property type="match status" value="1"/>
</dbReference>
<feature type="transmembrane region" description="Helical" evidence="2">
    <location>
        <begin position="13"/>
        <end position="31"/>
    </location>
</feature>
<evidence type="ECO:0000256" key="1">
    <source>
        <dbReference type="SAM" id="MobiDB-lite"/>
    </source>
</evidence>
<name>A0A1Y6CIY7_9BACT</name>
<gene>
    <name evidence="4" type="ORF">SAMN06296036_11787</name>
</gene>
<dbReference type="AlphaFoldDB" id="A0A1Y6CIY7"/>
<evidence type="ECO:0000313" key="5">
    <source>
        <dbReference type="Proteomes" id="UP000192907"/>
    </source>
</evidence>
<dbReference type="EMBL" id="FWZT01000017">
    <property type="protein sequence ID" value="SMF55180.1"/>
    <property type="molecule type" value="Genomic_DNA"/>
</dbReference>
<dbReference type="SUPFAM" id="SSF49265">
    <property type="entry name" value="Fibronectin type III"/>
    <property type="match status" value="1"/>
</dbReference>
<keyword evidence="2" id="KW-0812">Transmembrane</keyword>
<evidence type="ECO:0000259" key="3">
    <source>
        <dbReference type="PROSITE" id="PS50853"/>
    </source>
</evidence>
<keyword evidence="5" id="KW-1185">Reference proteome</keyword>
<proteinExistence type="predicted"/>
<dbReference type="PROSITE" id="PS50853">
    <property type="entry name" value="FN3"/>
    <property type="match status" value="1"/>
</dbReference>
<organism evidence="4 5">
    <name type="scientific">Pseudobacteriovorax antillogorgiicola</name>
    <dbReference type="NCBI Taxonomy" id="1513793"/>
    <lineage>
        <taxon>Bacteria</taxon>
        <taxon>Pseudomonadati</taxon>
        <taxon>Bdellovibrionota</taxon>
        <taxon>Oligoflexia</taxon>
        <taxon>Oligoflexales</taxon>
        <taxon>Pseudobacteriovoracaceae</taxon>
        <taxon>Pseudobacteriovorax</taxon>
    </lineage>
</organism>
<dbReference type="InterPro" id="IPR013783">
    <property type="entry name" value="Ig-like_fold"/>
</dbReference>
<evidence type="ECO:0000256" key="2">
    <source>
        <dbReference type="SAM" id="Phobius"/>
    </source>
</evidence>
<dbReference type="Gene3D" id="2.60.40.10">
    <property type="entry name" value="Immunoglobulins"/>
    <property type="match status" value="1"/>
</dbReference>